<name>A0ABW7HFC2_9BURK</name>
<evidence type="ECO:0000256" key="2">
    <source>
        <dbReference type="SAM" id="SignalP"/>
    </source>
</evidence>
<evidence type="ECO:0000313" key="3">
    <source>
        <dbReference type="EMBL" id="MFG6488606.1"/>
    </source>
</evidence>
<accession>A0ABW7HFC2</accession>
<proteinExistence type="predicted"/>
<protein>
    <recommendedName>
        <fullName evidence="5">LTXXQ motif family protein</fullName>
    </recommendedName>
</protein>
<feature type="region of interest" description="Disordered" evidence="1">
    <location>
        <begin position="196"/>
        <end position="216"/>
    </location>
</feature>
<keyword evidence="4" id="KW-1185">Reference proteome</keyword>
<feature type="compositionally biased region" description="Gly residues" evidence="1">
    <location>
        <begin position="42"/>
        <end position="63"/>
    </location>
</feature>
<feature type="region of interest" description="Disordered" evidence="1">
    <location>
        <begin position="42"/>
        <end position="78"/>
    </location>
</feature>
<reference evidence="3 4" key="1">
    <citation type="submission" date="2024-08" db="EMBL/GenBank/DDBJ databases">
        <authorList>
            <person name="Lu H."/>
        </authorList>
    </citation>
    <scope>NUCLEOTIDE SEQUENCE [LARGE SCALE GENOMIC DNA]</scope>
    <source>
        <strain evidence="3 4">BYS78W</strain>
    </source>
</reference>
<dbReference type="Proteomes" id="UP001606134">
    <property type="component" value="Unassembled WGS sequence"/>
</dbReference>
<dbReference type="RefSeq" id="WP_394413835.1">
    <property type="nucleotide sequence ID" value="NZ_JBIGIC010000009.1"/>
</dbReference>
<sequence length="216" mass="22870">MNLTSTSRRPPGARALRAASAATMLLIAIASMPATAQMGGGMGGGMGGMGPGGGGRHGGGSREGGNAASSPQEQPTLDDLMAPDPWRIWLDKLQLDGPRLALTPQQQPLFDDFLRELDMAAQFNAQRVSRAVRHHPNSVSALVDVSRDLRAQSDDAQDWIAALADLSQRWEALHATLNPEQRALVDASYRAARDFNAAGGRGGRREAQAEKAAPAR</sequence>
<organism evidence="3 4">
    <name type="scientific">Pelomonas candidula</name>
    <dbReference type="NCBI Taxonomy" id="3299025"/>
    <lineage>
        <taxon>Bacteria</taxon>
        <taxon>Pseudomonadati</taxon>
        <taxon>Pseudomonadota</taxon>
        <taxon>Betaproteobacteria</taxon>
        <taxon>Burkholderiales</taxon>
        <taxon>Sphaerotilaceae</taxon>
        <taxon>Roseateles</taxon>
    </lineage>
</organism>
<gene>
    <name evidence="3" type="ORF">ACG04R_18100</name>
</gene>
<feature type="signal peptide" evidence="2">
    <location>
        <begin position="1"/>
        <end position="36"/>
    </location>
</feature>
<evidence type="ECO:0000256" key="1">
    <source>
        <dbReference type="SAM" id="MobiDB-lite"/>
    </source>
</evidence>
<evidence type="ECO:0008006" key="5">
    <source>
        <dbReference type="Google" id="ProtNLM"/>
    </source>
</evidence>
<feature type="chain" id="PRO_5047384981" description="LTXXQ motif family protein" evidence="2">
    <location>
        <begin position="37"/>
        <end position="216"/>
    </location>
</feature>
<keyword evidence="2" id="KW-0732">Signal</keyword>
<evidence type="ECO:0000313" key="4">
    <source>
        <dbReference type="Proteomes" id="UP001606134"/>
    </source>
</evidence>
<comment type="caution">
    <text evidence="3">The sequence shown here is derived from an EMBL/GenBank/DDBJ whole genome shotgun (WGS) entry which is preliminary data.</text>
</comment>
<dbReference type="EMBL" id="JBIGIC010000009">
    <property type="protein sequence ID" value="MFG6488606.1"/>
    <property type="molecule type" value="Genomic_DNA"/>
</dbReference>